<name>A0A1M7GIB1_9FLAO</name>
<dbReference type="RefSeq" id="WP_073296127.1">
    <property type="nucleotide sequence ID" value="NZ_FRAV01000036.1"/>
</dbReference>
<evidence type="ECO:0000313" key="3">
    <source>
        <dbReference type="Proteomes" id="UP000184364"/>
    </source>
</evidence>
<keyword evidence="1" id="KW-0732">Signal</keyword>
<dbReference type="OrthoDB" id="978006at2"/>
<keyword evidence="3" id="KW-1185">Reference proteome</keyword>
<dbReference type="Proteomes" id="UP000184364">
    <property type="component" value="Unassembled WGS sequence"/>
</dbReference>
<protein>
    <recommendedName>
        <fullName evidence="4">GLPGLI family protein</fullName>
    </recommendedName>
</protein>
<dbReference type="EMBL" id="FRAV01000036">
    <property type="protein sequence ID" value="SHM16124.1"/>
    <property type="molecule type" value="Genomic_DNA"/>
</dbReference>
<organism evidence="2 3">
    <name type="scientific">Chryseobacterium polytrichastri</name>
    <dbReference type="NCBI Taxonomy" id="1302687"/>
    <lineage>
        <taxon>Bacteria</taxon>
        <taxon>Pseudomonadati</taxon>
        <taxon>Bacteroidota</taxon>
        <taxon>Flavobacteriia</taxon>
        <taxon>Flavobacteriales</taxon>
        <taxon>Weeksellaceae</taxon>
        <taxon>Chryseobacterium group</taxon>
        <taxon>Chryseobacterium</taxon>
    </lineage>
</organism>
<sequence>MNKKILVSLLSVSSILTFSQQTLSINQVTGSQAVFNAGSDSKSFKYEEISGSPYFDKKFHEAKVADNYEKISVRYNSYKDEVEFQKDGSPLVLPKEAKFSRIEISSPKQTVVLLETSDDLSGYFFELANGKNSLYKKIKTKFVDYVPAPNGYTTDKPATFKTLDPIYYIKTEKGFIKKPKNQKDIIEQFPDKKEALTTFFKSNKIKFDKEEDLIKLVTFLNQN</sequence>
<proteinExistence type="predicted"/>
<dbReference type="STRING" id="1302687.SAMN05444267_103642"/>
<evidence type="ECO:0008006" key="4">
    <source>
        <dbReference type="Google" id="ProtNLM"/>
    </source>
</evidence>
<evidence type="ECO:0000256" key="1">
    <source>
        <dbReference type="SAM" id="SignalP"/>
    </source>
</evidence>
<dbReference type="AlphaFoldDB" id="A0A1M7GIB1"/>
<feature type="chain" id="PRO_5012952138" description="GLPGLI family protein" evidence="1">
    <location>
        <begin position="20"/>
        <end position="223"/>
    </location>
</feature>
<gene>
    <name evidence="2" type="ORF">SAMN05444267_103642</name>
</gene>
<feature type="signal peptide" evidence="1">
    <location>
        <begin position="1"/>
        <end position="19"/>
    </location>
</feature>
<evidence type="ECO:0000313" key="2">
    <source>
        <dbReference type="EMBL" id="SHM16124.1"/>
    </source>
</evidence>
<reference evidence="3" key="1">
    <citation type="submission" date="2016-11" db="EMBL/GenBank/DDBJ databases">
        <authorList>
            <person name="Varghese N."/>
            <person name="Submissions S."/>
        </authorList>
    </citation>
    <scope>NUCLEOTIDE SEQUENCE [LARGE SCALE GENOMIC DNA]</scope>
    <source>
        <strain evidence="3">DSM 26899</strain>
    </source>
</reference>
<accession>A0A1M7GIB1</accession>